<proteinExistence type="predicted"/>
<name>A0A7S3L452_9STRA</name>
<dbReference type="Pfam" id="PF00069">
    <property type="entry name" value="Pkinase"/>
    <property type="match status" value="1"/>
</dbReference>
<dbReference type="PANTHER" id="PTHR24347">
    <property type="entry name" value="SERINE/THREONINE-PROTEIN KINASE"/>
    <property type="match status" value="1"/>
</dbReference>
<feature type="domain" description="Protein kinase" evidence="2">
    <location>
        <begin position="198"/>
        <end position="443"/>
    </location>
</feature>
<organism evidence="3">
    <name type="scientific">Amphora coffeiformis</name>
    <dbReference type="NCBI Taxonomy" id="265554"/>
    <lineage>
        <taxon>Eukaryota</taxon>
        <taxon>Sar</taxon>
        <taxon>Stramenopiles</taxon>
        <taxon>Ochrophyta</taxon>
        <taxon>Bacillariophyta</taxon>
        <taxon>Bacillariophyceae</taxon>
        <taxon>Bacillariophycidae</taxon>
        <taxon>Thalassiophysales</taxon>
        <taxon>Catenulaceae</taxon>
        <taxon>Amphora</taxon>
    </lineage>
</organism>
<dbReference type="EMBL" id="HBIM01010324">
    <property type="protein sequence ID" value="CAE0411281.1"/>
    <property type="molecule type" value="Transcribed_RNA"/>
</dbReference>
<reference evidence="3" key="1">
    <citation type="submission" date="2021-01" db="EMBL/GenBank/DDBJ databases">
        <authorList>
            <person name="Corre E."/>
            <person name="Pelletier E."/>
            <person name="Niang G."/>
            <person name="Scheremetjew M."/>
            <person name="Finn R."/>
            <person name="Kale V."/>
            <person name="Holt S."/>
            <person name="Cochrane G."/>
            <person name="Meng A."/>
            <person name="Brown T."/>
            <person name="Cohen L."/>
        </authorList>
    </citation>
    <scope>NUCLEOTIDE SEQUENCE</scope>
    <source>
        <strain evidence="3">CCMP127</strain>
    </source>
</reference>
<evidence type="ECO:0000256" key="1">
    <source>
        <dbReference type="SAM" id="MobiDB-lite"/>
    </source>
</evidence>
<protein>
    <recommendedName>
        <fullName evidence="2">Protein kinase domain-containing protein</fullName>
    </recommendedName>
</protein>
<dbReference type="AlphaFoldDB" id="A0A7S3L452"/>
<dbReference type="InterPro" id="IPR000719">
    <property type="entry name" value="Prot_kinase_dom"/>
</dbReference>
<accession>A0A7S3L452</accession>
<dbReference type="SUPFAM" id="SSF56112">
    <property type="entry name" value="Protein kinase-like (PK-like)"/>
    <property type="match status" value="1"/>
</dbReference>
<feature type="region of interest" description="Disordered" evidence="1">
    <location>
        <begin position="74"/>
        <end position="128"/>
    </location>
</feature>
<gene>
    <name evidence="3" type="ORF">ACOF00016_LOCUS8655</name>
</gene>
<dbReference type="InterPro" id="IPR011009">
    <property type="entry name" value="Kinase-like_dom_sf"/>
</dbReference>
<dbReference type="GO" id="GO:0005524">
    <property type="term" value="F:ATP binding"/>
    <property type="evidence" value="ECO:0007669"/>
    <property type="project" value="InterPro"/>
</dbReference>
<feature type="compositionally biased region" description="Polar residues" evidence="1">
    <location>
        <begin position="77"/>
        <end position="86"/>
    </location>
</feature>
<dbReference type="GO" id="GO:0004672">
    <property type="term" value="F:protein kinase activity"/>
    <property type="evidence" value="ECO:0007669"/>
    <property type="project" value="InterPro"/>
</dbReference>
<feature type="region of interest" description="Disordered" evidence="1">
    <location>
        <begin position="1"/>
        <end position="29"/>
    </location>
</feature>
<sequence length="549" mass="62429">MEALGRLSPRFSPSARNVEETMESSSAASPTGLYAVVHDLTEMEYTCCDPMGFVNKMFTQPEDEHDVGLAVIEEQQGDYSTNTRSDSLTKEKNLDLDEIQSRLQTPDLTETKRKSLQDSFDEDEIPTLPRPTFLQHRAVSWDAKDMLTTTKSPPRYQSPYHTPIRRHQRAYSEGYGKSWAAMPKTEIHGKERRFEDDYVLTRQIFKCEYSTVSECVDRLSGERYCVKTMEHNIKSKDEVKRLKQAQCRYAVKLVEVIHEEDTIYIIMEFLAGGNLLSRIIQKGTLSEGAAKRMARRLIQAILHMHQNQFLCHNDLHPSNILFESDTSTSRLKLADFGATTTCTSAASTVVCLSNQPPYRAPERQASEASDMWSVGVIIFFCLFGKQSCLEQGYNDLLDHLHKVPKAGEKRPHSRHAKQFICNLVHLDPEVRMTAQEALWHPWLNNGNHNRVENIPSPPVISDDHDSPVRDAAFFQAVSDHSGRRGRRPGKRIVKSFARLKTLLGRPRTPTITTTTPTREINNGSEESSSLTKSVERSSTYSRERSQSFS</sequence>
<feature type="compositionally biased region" description="Polar residues" evidence="1">
    <location>
        <begin position="519"/>
        <end position="540"/>
    </location>
</feature>
<evidence type="ECO:0000313" key="3">
    <source>
        <dbReference type="EMBL" id="CAE0411281.1"/>
    </source>
</evidence>
<feature type="compositionally biased region" description="Low complexity" evidence="1">
    <location>
        <begin position="505"/>
        <end position="518"/>
    </location>
</feature>
<evidence type="ECO:0000259" key="2">
    <source>
        <dbReference type="PROSITE" id="PS50011"/>
    </source>
</evidence>
<dbReference type="Gene3D" id="1.10.510.10">
    <property type="entry name" value="Transferase(Phosphotransferase) domain 1"/>
    <property type="match status" value="1"/>
</dbReference>
<feature type="region of interest" description="Disordered" evidence="1">
    <location>
        <begin position="503"/>
        <end position="549"/>
    </location>
</feature>
<dbReference type="PROSITE" id="PS50011">
    <property type="entry name" value="PROTEIN_KINASE_DOM"/>
    <property type="match status" value="1"/>
</dbReference>